<dbReference type="SUPFAM" id="SSF53335">
    <property type="entry name" value="S-adenosyl-L-methionine-dependent methyltransferases"/>
    <property type="match status" value="1"/>
</dbReference>
<organism evidence="4 5">
    <name type="scientific">Candidatus Magnetobacterium bavaricum</name>
    <dbReference type="NCBI Taxonomy" id="29290"/>
    <lineage>
        <taxon>Bacteria</taxon>
        <taxon>Pseudomonadati</taxon>
        <taxon>Nitrospirota</taxon>
        <taxon>Thermodesulfovibrionia</taxon>
        <taxon>Thermodesulfovibrionales</taxon>
        <taxon>Candidatus Magnetobacteriaceae</taxon>
        <taxon>Candidatus Magnetobacterium</taxon>
    </lineage>
</organism>
<reference evidence="4 5" key="1">
    <citation type="submission" date="2015-02" db="EMBL/GenBank/DDBJ databases">
        <title>Single-cell genomics of uncultivated deep-branching MTB reveals a conserved set of magnetosome genes.</title>
        <authorList>
            <person name="Kolinko S."/>
            <person name="Richter M."/>
            <person name="Glockner F.O."/>
            <person name="Brachmann A."/>
            <person name="Schuler D."/>
        </authorList>
    </citation>
    <scope>NUCLEOTIDE SEQUENCE [LARGE SCALE GENOMIC DNA]</scope>
    <source>
        <strain evidence="4">TM-1</strain>
    </source>
</reference>
<name>A0A0F3GNW6_9BACT</name>
<evidence type="ECO:0000256" key="2">
    <source>
        <dbReference type="SAM" id="Phobius"/>
    </source>
</evidence>
<evidence type="ECO:0000256" key="1">
    <source>
        <dbReference type="ARBA" id="ARBA00022679"/>
    </source>
</evidence>
<evidence type="ECO:0000259" key="3">
    <source>
        <dbReference type="Pfam" id="PF08241"/>
    </source>
</evidence>
<comment type="caution">
    <text evidence="4">The sequence shown here is derived from an EMBL/GenBank/DDBJ whole genome shotgun (WGS) entry which is preliminary data.</text>
</comment>
<evidence type="ECO:0000313" key="5">
    <source>
        <dbReference type="Proteomes" id="UP000033423"/>
    </source>
</evidence>
<protein>
    <submittedName>
        <fullName evidence="4">Phosphatidylethanolamine N-methyltransferase</fullName>
    </submittedName>
</protein>
<sequence>MKNIVKLLSFNTFIPVFYPALMLPLRGNRKKAINMLNFNAGDRVLVPGVGTGHDLSALPKDVVVEGVDISDVMLGIGKLKLKVLGLDNNVRLKKMDAEDLYYDDNTFDKAILSLFLTVVFNPRKAFAEVVRVLKPGGQILIYDHLFREGDIPAAVAKPIDAVLSYGFASVTRSLDDIIEGQSVTIDKVTSGDPVGFMKAFILKKNG</sequence>
<keyword evidence="2" id="KW-0812">Transmembrane</keyword>
<keyword evidence="5" id="KW-1185">Reference proteome</keyword>
<dbReference type="PANTHER" id="PTHR44068:SF11">
    <property type="entry name" value="GERANYL DIPHOSPHATE 2-C-METHYLTRANSFERASE"/>
    <property type="match status" value="1"/>
</dbReference>
<dbReference type="InterPro" id="IPR013216">
    <property type="entry name" value="Methyltransf_11"/>
</dbReference>
<dbReference type="Gene3D" id="3.40.50.150">
    <property type="entry name" value="Vaccinia Virus protein VP39"/>
    <property type="match status" value="1"/>
</dbReference>
<dbReference type="GO" id="GO:0032259">
    <property type="term" value="P:methylation"/>
    <property type="evidence" value="ECO:0007669"/>
    <property type="project" value="UniProtKB-KW"/>
</dbReference>
<feature type="domain" description="Methyltransferase type 11" evidence="3">
    <location>
        <begin position="47"/>
        <end position="141"/>
    </location>
</feature>
<keyword evidence="2" id="KW-1133">Transmembrane helix</keyword>
<feature type="transmembrane region" description="Helical" evidence="2">
    <location>
        <begin position="6"/>
        <end position="25"/>
    </location>
</feature>
<dbReference type="EMBL" id="LACI01002346">
    <property type="protein sequence ID" value="KJU82363.1"/>
    <property type="molecule type" value="Genomic_DNA"/>
</dbReference>
<gene>
    <name evidence="4" type="ORF">MBAV_005453</name>
</gene>
<dbReference type="Proteomes" id="UP000033423">
    <property type="component" value="Unassembled WGS sequence"/>
</dbReference>
<dbReference type="CDD" id="cd02440">
    <property type="entry name" value="AdoMet_MTases"/>
    <property type="match status" value="1"/>
</dbReference>
<accession>A0A0F3GNW6</accession>
<keyword evidence="1 4" id="KW-0808">Transferase</keyword>
<evidence type="ECO:0000313" key="4">
    <source>
        <dbReference type="EMBL" id="KJU82363.1"/>
    </source>
</evidence>
<dbReference type="InterPro" id="IPR050447">
    <property type="entry name" value="Erg6_SMT_methyltransf"/>
</dbReference>
<keyword evidence="4" id="KW-0489">Methyltransferase</keyword>
<keyword evidence="2" id="KW-0472">Membrane</keyword>
<proteinExistence type="predicted"/>
<dbReference type="GO" id="GO:0008757">
    <property type="term" value="F:S-adenosylmethionine-dependent methyltransferase activity"/>
    <property type="evidence" value="ECO:0007669"/>
    <property type="project" value="InterPro"/>
</dbReference>
<dbReference type="AlphaFoldDB" id="A0A0F3GNW6"/>
<dbReference type="InterPro" id="IPR029063">
    <property type="entry name" value="SAM-dependent_MTases_sf"/>
</dbReference>
<dbReference type="PANTHER" id="PTHR44068">
    <property type="entry name" value="ZGC:194242"/>
    <property type="match status" value="1"/>
</dbReference>
<dbReference type="Pfam" id="PF08241">
    <property type="entry name" value="Methyltransf_11"/>
    <property type="match status" value="1"/>
</dbReference>